<evidence type="ECO:0000313" key="1">
    <source>
        <dbReference type="EMBL" id="KAJ1896681.1"/>
    </source>
</evidence>
<comment type="caution">
    <text evidence="1">The sequence shown here is derived from an EMBL/GenBank/DDBJ whole genome shotgun (WGS) entry which is preliminary data.</text>
</comment>
<sequence>MSTPAVSSARILYFQHTHVCVFIFGGVRFFLLSGLLSSVSIISVHSRLTTILLIPMFFVFSMYTLPRTYVSLSLFTSIFEVVLSSVTLTVSMVS</sequence>
<evidence type="ECO:0000313" key="2">
    <source>
        <dbReference type="Proteomes" id="UP001150581"/>
    </source>
</evidence>
<organism evidence="1 2">
    <name type="scientific">Kickxella alabastrina</name>
    <dbReference type="NCBI Taxonomy" id="61397"/>
    <lineage>
        <taxon>Eukaryota</taxon>
        <taxon>Fungi</taxon>
        <taxon>Fungi incertae sedis</taxon>
        <taxon>Zoopagomycota</taxon>
        <taxon>Kickxellomycotina</taxon>
        <taxon>Kickxellomycetes</taxon>
        <taxon>Kickxellales</taxon>
        <taxon>Kickxellaceae</taxon>
        <taxon>Kickxella</taxon>
    </lineage>
</organism>
<proteinExistence type="predicted"/>
<reference evidence="1" key="1">
    <citation type="submission" date="2022-07" db="EMBL/GenBank/DDBJ databases">
        <title>Phylogenomic reconstructions and comparative analyses of Kickxellomycotina fungi.</title>
        <authorList>
            <person name="Reynolds N.K."/>
            <person name="Stajich J.E."/>
            <person name="Barry K."/>
            <person name="Grigoriev I.V."/>
            <person name="Crous P."/>
            <person name="Smith M.E."/>
        </authorList>
    </citation>
    <scope>NUCLEOTIDE SEQUENCE</scope>
    <source>
        <strain evidence="1">Benny 63K</strain>
    </source>
</reference>
<accession>A0ACC1IMJ0</accession>
<keyword evidence="2" id="KW-1185">Reference proteome</keyword>
<name>A0ACC1IMJ0_9FUNG</name>
<dbReference type="EMBL" id="JANBPG010000419">
    <property type="protein sequence ID" value="KAJ1896681.1"/>
    <property type="molecule type" value="Genomic_DNA"/>
</dbReference>
<protein>
    <submittedName>
        <fullName evidence="1">Uncharacterized protein</fullName>
    </submittedName>
</protein>
<gene>
    <name evidence="1" type="ORF">LPJ66_003850</name>
</gene>
<dbReference type="Proteomes" id="UP001150581">
    <property type="component" value="Unassembled WGS sequence"/>
</dbReference>